<feature type="binding site" evidence="8">
    <location>
        <position position="195"/>
    </location>
    <ligand>
        <name>Zn(2+)</name>
        <dbReference type="ChEBI" id="CHEBI:29105"/>
    </ligand>
</feature>
<feature type="domain" description="Amidohydrolase-related" evidence="9">
    <location>
        <begin position="53"/>
        <end position="357"/>
    </location>
</feature>
<accession>A0A1M5CC85</accession>
<keyword evidence="4 5" id="KW-0119">Carbohydrate metabolism</keyword>
<dbReference type="Gene3D" id="3.20.20.140">
    <property type="entry name" value="Metal-dependent hydrolases"/>
    <property type="match status" value="1"/>
</dbReference>
<feature type="active site" description="Proton donor/acceptor" evidence="6">
    <location>
        <position position="273"/>
    </location>
</feature>
<dbReference type="AlphaFoldDB" id="A0A1M5CC85"/>
<evidence type="ECO:0000256" key="7">
    <source>
        <dbReference type="PIRSR" id="PIRSR038994-2"/>
    </source>
</evidence>
<evidence type="ECO:0000256" key="1">
    <source>
        <dbReference type="ARBA" id="ARBA00010716"/>
    </source>
</evidence>
<gene>
    <name evidence="10" type="ORF">SAMN02745131_02867</name>
</gene>
<dbReference type="SUPFAM" id="SSF51556">
    <property type="entry name" value="Metallo-dependent hydrolases"/>
    <property type="match status" value="1"/>
</dbReference>
<feature type="binding site" evidence="7">
    <location>
        <position position="227"/>
    </location>
    <ligand>
        <name>substrate</name>
    </ligand>
</feature>
<dbReference type="GO" id="GO:0046872">
    <property type="term" value="F:metal ion binding"/>
    <property type="evidence" value="ECO:0007669"/>
    <property type="project" value="UniProtKB-KW"/>
</dbReference>
<comment type="similarity">
    <text evidence="1 5">Belongs to the metallo-dependent hydrolases superfamily. NagA family.</text>
</comment>
<dbReference type="InterPro" id="IPR011059">
    <property type="entry name" value="Metal-dep_hydrolase_composite"/>
</dbReference>
<dbReference type="EMBL" id="FQUU01000012">
    <property type="protein sequence ID" value="SHF52310.1"/>
    <property type="molecule type" value="Genomic_DNA"/>
</dbReference>
<dbReference type="Gene3D" id="2.30.40.10">
    <property type="entry name" value="Urease, subunit C, domain 1"/>
    <property type="match status" value="1"/>
</dbReference>
<dbReference type="STRING" id="1121884.SAMN02745131_02867"/>
<sequence>MMQKAYSAGRIFDGNKWITGQAIIVKSGIIEAVIPLTQLADSIPFTDYKDHSIIPAFIDAQVYGAAGKLFSLYPDPKTLQTMHSQFIKEGTCAFQPTIATNTIEVFKQCIDAVRDYWNMGGEGVIGLHLEGPWLNAEKRGAHIKELIHAPFYEEVKDLLDYGKDVISMITVAPEVISKEIVDLILSYNIILSAGHSNAGYDEALESFDKGITTVTHLFNAMSPLHHREPGLVGAAMQHGTVMSSIIPDGYHVDFAAIAIAKKFMQHRLFAITDAVTETNAGPYQHIKAGEKYECAGTLSGSAISMFKAFQNLVRKVGIEEGEAIRMCSLYPAQALHLEGKYGKIAPGYTAQFIVVDNNLNQVQVLT</sequence>
<keyword evidence="3 5" id="KW-0378">Hydrolase</keyword>
<dbReference type="PANTHER" id="PTHR11113">
    <property type="entry name" value="N-ACETYLGLUCOSAMINE-6-PHOSPHATE DEACETYLASE"/>
    <property type="match status" value="1"/>
</dbReference>
<dbReference type="Pfam" id="PF01979">
    <property type="entry name" value="Amidohydro_1"/>
    <property type="match status" value="1"/>
</dbReference>
<dbReference type="PANTHER" id="PTHR11113:SF14">
    <property type="entry name" value="N-ACETYLGLUCOSAMINE-6-PHOSPHATE DEACETYLASE"/>
    <property type="match status" value="1"/>
</dbReference>
<proteinExistence type="inferred from homology"/>
<evidence type="ECO:0000256" key="3">
    <source>
        <dbReference type="ARBA" id="ARBA00022801"/>
    </source>
</evidence>
<evidence type="ECO:0000256" key="6">
    <source>
        <dbReference type="PIRSR" id="PIRSR038994-1"/>
    </source>
</evidence>
<evidence type="ECO:0000313" key="10">
    <source>
        <dbReference type="EMBL" id="SHF52310.1"/>
    </source>
</evidence>
<dbReference type="InterPro" id="IPR032466">
    <property type="entry name" value="Metal_Hydrolase"/>
</dbReference>
<dbReference type="Pfam" id="PF22643">
    <property type="entry name" value="NagA_N"/>
    <property type="match status" value="1"/>
</dbReference>
<reference evidence="10 11" key="1">
    <citation type="submission" date="2016-11" db="EMBL/GenBank/DDBJ databases">
        <authorList>
            <person name="Jaros S."/>
            <person name="Januszkiewicz K."/>
            <person name="Wedrychowicz H."/>
        </authorList>
    </citation>
    <scope>NUCLEOTIDE SEQUENCE [LARGE SCALE GENOMIC DNA]</scope>
    <source>
        <strain evidence="10 11">DSM 18119</strain>
    </source>
</reference>
<evidence type="ECO:0000259" key="9">
    <source>
        <dbReference type="Pfam" id="PF01979"/>
    </source>
</evidence>
<dbReference type="RefSeq" id="WP_245793123.1">
    <property type="nucleotide sequence ID" value="NZ_FQUU01000012.1"/>
</dbReference>
<evidence type="ECO:0000256" key="4">
    <source>
        <dbReference type="ARBA" id="ARBA00023277"/>
    </source>
</evidence>
<evidence type="ECO:0000256" key="2">
    <source>
        <dbReference type="ARBA" id="ARBA00022723"/>
    </source>
</evidence>
<feature type="binding site" evidence="8">
    <location>
        <position position="130"/>
    </location>
    <ligand>
        <name>Zn(2+)</name>
        <dbReference type="ChEBI" id="CHEBI:29105"/>
    </ligand>
</feature>
<dbReference type="NCBIfam" id="TIGR00221">
    <property type="entry name" value="nagA"/>
    <property type="match status" value="1"/>
</dbReference>
<dbReference type="GO" id="GO:0008448">
    <property type="term" value="F:N-acetylglucosamine-6-phosphate deacetylase activity"/>
    <property type="evidence" value="ECO:0007669"/>
    <property type="project" value="InterPro"/>
</dbReference>
<dbReference type="PIRSF" id="PIRSF038994">
    <property type="entry name" value="NagA"/>
    <property type="match status" value="1"/>
</dbReference>
<feature type="binding site" evidence="7">
    <location>
        <begin position="219"/>
        <end position="220"/>
    </location>
    <ligand>
        <name>substrate</name>
    </ligand>
</feature>
<dbReference type="SUPFAM" id="SSF51338">
    <property type="entry name" value="Composite domain of metallo-dependent hydrolases"/>
    <property type="match status" value="1"/>
</dbReference>
<dbReference type="Proteomes" id="UP000184048">
    <property type="component" value="Unassembled WGS sequence"/>
</dbReference>
<name>A0A1M5CC85_9BACT</name>
<organism evidence="10 11">
    <name type="scientific">Flavisolibacter ginsengisoli DSM 18119</name>
    <dbReference type="NCBI Taxonomy" id="1121884"/>
    <lineage>
        <taxon>Bacteria</taxon>
        <taxon>Pseudomonadati</taxon>
        <taxon>Bacteroidota</taxon>
        <taxon>Chitinophagia</taxon>
        <taxon>Chitinophagales</taxon>
        <taxon>Chitinophagaceae</taxon>
        <taxon>Flavisolibacter</taxon>
    </lineage>
</organism>
<keyword evidence="11" id="KW-1185">Reference proteome</keyword>
<feature type="binding site" evidence="7">
    <location>
        <begin position="298"/>
        <end position="300"/>
    </location>
    <ligand>
        <name>substrate</name>
    </ligand>
</feature>
<protein>
    <submittedName>
        <fullName evidence="10">N-acetylglucosamine-6-phosphate deacetylase</fullName>
    </submittedName>
</protein>
<dbReference type="InterPro" id="IPR003764">
    <property type="entry name" value="GlcNAc_6-P_deAcase"/>
</dbReference>
<feature type="binding site" evidence="7">
    <location>
        <position position="141"/>
    </location>
    <ligand>
        <name>substrate</name>
    </ligand>
</feature>
<dbReference type="GO" id="GO:0006046">
    <property type="term" value="P:N-acetylglucosamine catabolic process"/>
    <property type="evidence" value="ECO:0007669"/>
    <property type="project" value="TreeGrafter"/>
</dbReference>
<keyword evidence="2 8" id="KW-0479">Metal-binding</keyword>
<comment type="cofactor">
    <cofactor evidence="8">
        <name>a divalent metal cation</name>
        <dbReference type="ChEBI" id="CHEBI:60240"/>
    </cofactor>
    <text evidence="8">Binds 1 divalent metal cation per subunit.</text>
</comment>
<evidence type="ECO:0000256" key="8">
    <source>
        <dbReference type="PIRSR" id="PIRSR038994-3"/>
    </source>
</evidence>
<evidence type="ECO:0000313" key="11">
    <source>
        <dbReference type="Proteomes" id="UP000184048"/>
    </source>
</evidence>
<feature type="binding site" evidence="8">
    <location>
        <position position="216"/>
    </location>
    <ligand>
        <name>Zn(2+)</name>
        <dbReference type="ChEBI" id="CHEBI:29105"/>
    </ligand>
</feature>
<feature type="binding site" evidence="7">
    <location>
        <position position="251"/>
    </location>
    <ligand>
        <name>substrate</name>
    </ligand>
</feature>
<dbReference type="InterPro" id="IPR006680">
    <property type="entry name" value="Amidohydro-rel"/>
</dbReference>
<evidence type="ECO:0000256" key="5">
    <source>
        <dbReference type="PIRNR" id="PIRNR038994"/>
    </source>
</evidence>